<keyword evidence="2" id="KW-1185">Reference proteome</keyword>
<name>A0ABV6G4U0_9GAMM</name>
<evidence type="ECO:0000313" key="1">
    <source>
        <dbReference type="EMBL" id="MFC0268687.1"/>
    </source>
</evidence>
<proteinExistence type="predicted"/>
<accession>A0ABV6G4U0</accession>
<dbReference type="EMBL" id="JBHLVX010000049">
    <property type="protein sequence ID" value="MFC0268687.1"/>
    <property type="molecule type" value="Genomic_DNA"/>
</dbReference>
<comment type="caution">
    <text evidence="1">The sequence shown here is derived from an EMBL/GenBank/DDBJ whole genome shotgun (WGS) entry which is preliminary data.</text>
</comment>
<sequence length="68" mass="7530">MIKTIEAIVDDAGQLRLAEPLKVKGVHRALVTILDEPPSQALETALLSESGLSDWARHEEDEAWSHLQ</sequence>
<reference evidence="1 2" key="1">
    <citation type="submission" date="2024-09" db="EMBL/GenBank/DDBJ databases">
        <authorList>
            <person name="Sun Q."/>
            <person name="Mori K."/>
        </authorList>
    </citation>
    <scope>NUCLEOTIDE SEQUENCE [LARGE SCALE GENOMIC DNA]</scope>
    <source>
        <strain evidence="1 2">CCM 7415</strain>
    </source>
</reference>
<organism evidence="1 2">
    <name type="scientific">Kushneria aurantia</name>
    <dbReference type="NCBI Taxonomy" id="504092"/>
    <lineage>
        <taxon>Bacteria</taxon>
        <taxon>Pseudomonadati</taxon>
        <taxon>Pseudomonadota</taxon>
        <taxon>Gammaproteobacteria</taxon>
        <taxon>Oceanospirillales</taxon>
        <taxon>Halomonadaceae</taxon>
        <taxon>Kushneria</taxon>
    </lineage>
</organism>
<protein>
    <recommendedName>
        <fullName evidence="3">DUF2281 domain-containing protein</fullName>
    </recommendedName>
</protein>
<dbReference type="Proteomes" id="UP001589814">
    <property type="component" value="Unassembled WGS sequence"/>
</dbReference>
<gene>
    <name evidence="1" type="ORF">ACFFHW_11970</name>
</gene>
<evidence type="ECO:0008006" key="3">
    <source>
        <dbReference type="Google" id="ProtNLM"/>
    </source>
</evidence>
<evidence type="ECO:0000313" key="2">
    <source>
        <dbReference type="Proteomes" id="UP001589814"/>
    </source>
</evidence>
<dbReference type="RefSeq" id="WP_019952608.1">
    <property type="nucleotide sequence ID" value="NZ_JBHLVX010000049.1"/>
</dbReference>